<organism evidence="19">
    <name type="scientific">Trichuris suis</name>
    <name type="common">pig whipworm</name>
    <dbReference type="NCBI Taxonomy" id="68888"/>
    <lineage>
        <taxon>Eukaryota</taxon>
        <taxon>Metazoa</taxon>
        <taxon>Ecdysozoa</taxon>
        <taxon>Nematoda</taxon>
        <taxon>Enoplea</taxon>
        <taxon>Dorylaimia</taxon>
        <taxon>Trichinellida</taxon>
        <taxon>Trichuridae</taxon>
        <taxon>Trichuris</taxon>
    </lineage>
</organism>
<evidence type="ECO:0000256" key="8">
    <source>
        <dbReference type="ARBA" id="ARBA00022630"/>
    </source>
</evidence>
<dbReference type="Proteomes" id="UP000030758">
    <property type="component" value="Unassembled WGS sequence"/>
</dbReference>
<dbReference type="GO" id="GO:0004733">
    <property type="term" value="F:pyridoxamine phosphate oxidase activity"/>
    <property type="evidence" value="ECO:0007669"/>
    <property type="project" value="UniProtKB-EC"/>
</dbReference>
<keyword evidence="8" id="KW-0285">Flavoprotein</keyword>
<dbReference type="GO" id="GO:0008615">
    <property type="term" value="P:pyridoxine biosynthetic process"/>
    <property type="evidence" value="ECO:0007669"/>
    <property type="project" value="UniProtKB-KW"/>
</dbReference>
<comment type="catalytic activity">
    <reaction evidence="13">
        <text>pyridoxine 5'-phosphate + O2 = pyridoxal 5'-phosphate + H2O2</text>
        <dbReference type="Rhea" id="RHEA:15149"/>
        <dbReference type="ChEBI" id="CHEBI:15379"/>
        <dbReference type="ChEBI" id="CHEBI:16240"/>
        <dbReference type="ChEBI" id="CHEBI:58589"/>
        <dbReference type="ChEBI" id="CHEBI:597326"/>
        <dbReference type="EC" id="1.4.3.5"/>
    </reaction>
    <physiologicalReaction direction="left-to-right" evidence="13">
        <dbReference type="Rhea" id="RHEA:15150"/>
    </physiologicalReaction>
</comment>
<evidence type="ECO:0000256" key="12">
    <source>
        <dbReference type="ARBA" id="ARBA00050530"/>
    </source>
</evidence>
<evidence type="ECO:0000259" key="16">
    <source>
        <dbReference type="Pfam" id="PF01243"/>
    </source>
</evidence>
<evidence type="ECO:0000313" key="19">
    <source>
        <dbReference type="EMBL" id="KFD63031.1"/>
    </source>
</evidence>
<dbReference type="Gene3D" id="2.30.110.10">
    <property type="entry name" value="Electron Transport, Fmn-binding Protein, Chain A"/>
    <property type="match status" value="1"/>
</dbReference>
<dbReference type="NCBIfam" id="NF004231">
    <property type="entry name" value="PRK05679.1"/>
    <property type="match status" value="1"/>
</dbReference>
<comment type="cofactor">
    <cofactor evidence="1">
        <name>FMN</name>
        <dbReference type="ChEBI" id="CHEBI:58210"/>
    </cofactor>
</comment>
<evidence type="ECO:0000256" key="11">
    <source>
        <dbReference type="ARBA" id="ARBA00023096"/>
    </source>
</evidence>
<dbReference type="Pfam" id="PF01243">
    <property type="entry name" value="PNPOx_N"/>
    <property type="match status" value="1"/>
</dbReference>
<comment type="pathway">
    <text evidence="3">Cofactor metabolism; pyridoxal 5'-phosphate salvage; pyridoxal 5'-phosphate from pyridoxamine 5'-phosphate: step 1/1.</text>
</comment>
<dbReference type="NCBIfam" id="TIGR00558">
    <property type="entry name" value="pdxH"/>
    <property type="match status" value="1"/>
</dbReference>
<dbReference type="UniPathway" id="UPA01068">
    <property type="reaction ID" value="UER00304"/>
</dbReference>
<evidence type="ECO:0000256" key="13">
    <source>
        <dbReference type="ARBA" id="ARBA00052947"/>
    </source>
</evidence>
<dbReference type="HAMAP" id="MF_01629">
    <property type="entry name" value="PdxH"/>
    <property type="match status" value="1"/>
</dbReference>
<dbReference type="EMBL" id="KL363211">
    <property type="protein sequence ID" value="KFD54108.1"/>
    <property type="molecule type" value="Genomic_DNA"/>
</dbReference>
<comment type="subunit">
    <text evidence="6">Homodimer.</text>
</comment>
<keyword evidence="20" id="KW-1185">Reference proteome</keyword>
<evidence type="ECO:0000313" key="18">
    <source>
        <dbReference type="EMBL" id="KFD54108.1"/>
    </source>
</evidence>
<dbReference type="EMBL" id="KL367582">
    <property type="protein sequence ID" value="KFD63031.1"/>
    <property type="molecule type" value="Genomic_DNA"/>
</dbReference>
<evidence type="ECO:0000256" key="4">
    <source>
        <dbReference type="ARBA" id="ARBA00005037"/>
    </source>
</evidence>
<dbReference type="AlphaFoldDB" id="A0A085N0N5"/>
<accession>A0A085N0N5</accession>
<evidence type="ECO:0000256" key="9">
    <source>
        <dbReference type="ARBA" id="ARBA00022643"/>
    </source>
</evidence>
<dbReference type="InterPro" id="IPR012349">
    <property type="entry name" value="Split_barrel_FMN-bd"/>
</dbReference>
<evidence type="ECO:0000256" key="14">
    <source>
        <dbReference type="ARBA" id="ARBA00073441"/>
    </source>
</evidence>
<evidence type="ECO:0000256" key="15">
    <source>
        <dbReference type="ARBA" id="ARBA00077914"/>
    </source>
</evidence>
<evidence type="ECO:0000259" key="17">
    <source>
        <dbReference type="Pfam" id="PF10590"/>
    </source>
</evidence>
<dbReference type="EC" id="1.4.3.5" evidence="7"/>
<feature type="domain" description="Pyridoxamine 5'-phosphate oxidase N-terminal" evidence="16">
    <location>
        <begin position="83"/>
        <end position="198"/>
    </location>
</feature>
<dbReference type="GO" id="GO:0010181">
    <property type="term" value="F:FMN binding"/>
    <property type="evidence" value="ECO:0007669"/>
    <property type="project" value="InterPro"/>
</dbReference>
<dbReference type="InterPro" id="IPR019740">
    <property type="entry name" value="Pyridox_Oxase_CS"/>
</dbReference>
<comment type="catalytic activity">
    <reaction evidence="12">
        <text>pyridoxamine 5'-phosphate + O2 + H2O = pyridoxal 5'-phosphate + H2O2 + NH4(+)</text>
        <dbReference type="Rhea" id="RHEA:15817"/>
        <dbReference type="ChEBI" id="CHEBI:15377"/>
        <dbReference type="ChEBI" id="CHEBI:15379"/>
        <dbReference type="ChEBI" id="CHEBI:16240"/>
        <dbReference type="ChEBI" id="CHEBI:28938"/>
        <dbReference type="ChEBI" id="CHEBI:58451"/>
        <dbReference type="ChEBI" id="CHEBI:597326"/>
        <dbReference type="EC" id="1.4.3.5"/>
    </reaction>
    <physiologicalReaction direction="left-to-right" evidence="12">
        <dbReference type="Rhea" id="RHEA:15818"/>
    </physiologicalReaction>
</comment>
<reference evidence="19 20" key="1">
    <citation type="journal article" date="2014" name="Nat. Genet.">
        <title>Genome and transcriptome of the porcine whipworm Trichuris suis.</title>
        <authorList>
            <person name="Jex A.R."/>
            <person name="Nejsum P."/>
            <person name="Schwarz E.M."/>
            <person name="Hu L."/>
            <person name="Young N.D."/>
            <person name="Hall R.S."/>
            <person name="Korhonen P.K."/>
            <person name="Liao S."/>
            <person name="Thamsborg S."/>
            <person name="Xia J."/>
            <person name="Xu P."/>
            <person name="Wang S."/>
            <person name="Scheerlinck J.P."/>
            <person name="Hofmann A."/>
            <person name="Sternberg P.W."/>
            <person name="Wang J."/>
            <person name="Gasser R.B."/>
        </authorList>
    </citation>
    <scope>NUCLEOTIDE SEQUENCE [LARGE SCALE GENOMIC DNA]</scope>
    <source>
        <strain evidence="19">DCEP-RM93F</strain>
        <strain evidence="18">DCEP-RM93M</strain>
    </source>
</reference>
<dbReference type="InterPro" id="IPR000659">
    <property type="entry name" value="Pyridox_Oxase"/>
</dbReference>
<comment type="similarity">
    <text evidence="5">Belongs to the pyridoxamine 5'-phosphate oxidase family.</text>
</comment>
<dbReference type="Pfam" id="PF10590">
    <property type="entry name" value="PNP_phzG_C"/>
    <property type="match status" value="1"/>
</dbReference>
<comment type="function">
    <text evidence="2">Catalyzes the oxidation of either pyridoxine 5'-phosphate (PNP) or pyridoxamine 5'-phosphate (PMP) into pyridoxal 5'-phosphate (PLP).</text>
</comment>
<dbReference type="InterPro" id="IPR011576">
    <property type="entry name" value="Pyridox_Oxase_N"/>
</dbReference>
<sequence>MRAVFTALERPCIVLKTAMIGANLAGGKVCGHRVFESANLDMRKPYGNKTTILLEDQVKFKEPMGMFDSWFKEVQALSNIGYEEVNAMELSTATRDGKPSCRPVLLKAYSQAGFTFYSSTNSRKGKEMKDNPNVCLTFYWPSMNRTVRVEGTVEIISDNEADTYWNSRPVQSQASAYASHQSSVVPSRQYLEERVAQVKRDFTEIGLTIPRPTTWVGYLVKPAEVEFWQGQSDRLHDRLRFRRRQAVKQHDDPPNKEDVWIIERLSP</sequence>
<evidence type="ECO:0000256" key="5">
    <source>
        <dbReference type="ARBA" id="ARBA00007301"/>
    </source>
</evidence>
<comment type="pathway">
    <text evidence="4">Cofactor metabolism; pyridoxal 5'-phosphate salvage; pyridoxal 5'-phosphate from pyridoxine 5'-phosphate: step 1/1.</text>
</comment>
<dbReference type="PANTHER" id="PTHR10851:SF0">
    <property type="entry name" value="PYRIDOXINE-5'-PHOSPHATE OXIDASE"/>
    <property type="match status" value="1"/>
</dbReference>
<protein>
    <recommendedName>
        <fullName evidence="14">Pyridoxine-5'-phosphate oxidase</fullName>
        <ecNumber evidence="7">1.4.3.5</ecNumber>
    </recommendedName>
    <alternativeName>
        <fullName evidence="15">Pyridoxamine-phosphate oxidase</fullName>
    </alternativeName>
</protein>
<name>A0A085N0N5_9BILA</name>
<gene>
    <name evidence="18" type="ORF">M513_05127</name>
    <name evidence="19" type="ORF">M514_05127</name>
</gene>
<feature type="domain" description="Pyridoxine 5'-phosphate oxidase dimerisation C-terminal" evidence="17">
    <location>
        <begin position="215"/>
        <end position="267"/>
    </location>
</feature>
<dbReference type="Proteomes" id="UP000030764">
    <property type="component" value="Unassembled WGS sequence"/>
</dbReference>
<dbReference type="PROSITE" id="PS01064">
    <property type="entry name" value="PYRIDOX_OXIDASE"/>
    <property type="match status" value="1"/>
</dbReference>
<proteinExistence type="inferred from homology"/>
<keyword evidence="10" id="KW-0560">Oxidoreductase</keyword>
<dbReference type="PANTHER" id="PTHR10851">
    <property type="entry name" value="PYRIDOXINE-5-PHOSPHATE OXIDASE"/>
    <property type="match status" value="1"/>
</dbReference>
<dbReference type="SUPFAM" id="SSF50475">
    <property type="entry name" value="FMN-binding split barrel"/>
    <property type="match status" value="1"/>
</dbReference>
<dbReference type="FunFam" id="2.30.110.10:FF:000020">
    <property type="entry name" value="PNPO isoform 11"/>
    <property type="match status" value="1"/>
</dbReference>
<evidence type="ECO:0000313" key="20">
    <source>
        <dbReference type="Proteomes" id="UP000030764"/>
    </source>
</evidence>
<evidence type="ECO:0000256" key="7">
    <source>
        <dbReference type="ARBA" id="ARBA00012801"/>
    </source>
</evidence>
<evidence type="ECO:0000256" key="6">
    <source>
        <dbReference type="ARBA" id="ARBA00011738"/>
    </source>
</evidence>
<evidence type="ECO:0000256" key="10">
    <source>
        <dbReference type="ARBA" id="ARBA00023002"/>
    </source>
</evidence>
<keyword evidence="11" id="KW-0664">Pyridoxine biosynthesis</keyword>
<dbReference type="InterPro" id="IPR019576">
    <property type="entry name" value="Pyridoxamine_oxidase_dimer_C"/>
</dbReference>
<keyword evidence="9" id="KW-0288">FMN</keyword>
<evidence type="ECO:0000256" key="2">
    <source>
        <dbReference type="ARBA" id="ARBA00003691"/>
    </source>
</evidence>
<evidence type="ECO:0000256" key="1">
    <source>
        <dbReference type="ARBA" id="ARBA00001917"/>
    </source>
</evidence>
<evidence type="ECO:0000256" key="3">
    <source>
        <dbReference type="ARBA" id="ARBA00004738"/>
    </source>
</evidence>